<dbReference type="InterPro" id="IPR017972">
    <property type="entry name" value="Cyt_P450_CS"/>
</dbReference>
<dbReference type="Proteomes" id="UP000301309">
    <property type="component" value="Unassembled WGS sequence"/>
</dbReference>
<dbReference type="GO" id="GO:0020037">
    <property type="term" value="F:heme binding"/>
    <property type="evidence" value="ECO:0007669"/>
    <property type="project" value="InterPro"/>
</dbReference>
<dbReference type="GO" id="GO:0004497">
    <property type="term" value="F:monooxygenase activity"/>
    <property type="evidence" value="ECO:0007669"/>
    <property type="project" value="UniProtKB-KW"/>
</dbReference>
<keyword evidence="5" id="KW-1185">Reference proteome</keyword>
<dbReference type="PANTHER" id="PTHR46696:SF1">
    <property type="entry name" value="CYTOCHROME P450 YJIB-RELATED"/>
    <property type="match status" value="1"/>
</dbReference>
<gene>
    <name evidence="4" type="ORF">SVIO_018390</name>
</gene>
<comment type="caution">
    <text evidence="4">The sequence shown here is derived from an EMBL/GenBank/DDBJ whole genome shotgun (WGS) entry which is preliminary data.</text>
</comment>
<proteinExistence type="inferred from homology"/>
<dbReference type="PANTHER" id="PTHR46696">
    <property type="entry name" value="P450, PUTATIVE (EUROFUNG)-RELATED"/>
    <property type="match status" value="1"/>
</dbReference>
<dbReference type="GO" id="GO:0016705">
    <property type="term" value="F:oxidoreductase activity, acting on paired donors, with incorporation or reduction of molecular oxygen"/>
    <property type="evidence" value="ECO:0007669"/>
    <property type="project" value="InterPro"/>
</dbReference>
<keyword evidence="2" id="KW-0479">Metal-binding</keyword>
<organism evidence="4 5">
    <name type="scientific">Streptomyces violaceusniger</name>
    <dbReference type="NCBI Taxonomy" id="68280"/>
    <lineage>
        <taxon>Bacteria</taxon>
        <taxon>Bacillati</taxon>
        <taxon>Actinomycetota</taxon>
        <taxon>Actinomycetes</taxon>
        <taxon>Kitasatosporales</taxon>
        <taxon>Streptomycetaceae</taxon>
        <taxon>Streptomyces</taxon>
        <taxon>Streptomyces violaceusniger group</taxon>
    </lineage>
</organism>
<dbReference type="InterPro" id="IPR036396">
    <property type="entry name" value="Cyt_P450_sf"/>
</dbReference>
<evidence type="ECO:0008006" key="6">
    <source>
        <dbReference type="Google" id="ProtNLM"/>
    </source>
</evidence>
<evidence type="ECO:0000256" key="3">
    <source>
        <dbReference type="SAM" id="MobiDB-lite"/>
    </source>
</evidence>
<evidence type="ECO:0000256" key="1">
    <source>
        <dbReference type="ARBA" id="ARBA00010617"/>
    </source>
</evidence>
<feature type="region of interest" description="Disordered" evidence="3">
    <location>
        <begin position="1"/>
        <end position="20"/>
    </location>
</feature>
<sequence length="91" mass="10304">MVNVDSANHDPERFPQPGRLDLKRDARGHVSFGHGIHFCLGAPLARLEAEVVFTKLLDRFETIELATPVARLEWRSSTLMRGLESLPLHME</sequence>
<keyword evidence="2" id="KW-0503">Monooxygenase</keyword>
<dbReference type="PRINTS" id="PR00359">
    <property type="entry name" value="BP450"/>
</dbReference>
<dbReference type="InterPro" id="IPR002397">
    <property type="entry name" value="Cyt_P450_B"/>
</dbReference>
<reference evidence="4 5" key="1">
    <citation type="journal article" date="2020" name="Int. J. Syst. Evol. Microbiol.">
        <title>Reclassification of Streptomyces castelarensis and Streptomyces sporoclivatus as later heterotypic synonyms of Streptomyces antimycoticus.</title>
        <authorList>
            <person name="Komaki H."/>
            <person name="Tamura T."/>
        </authorList>
    </citation>
    <scope>NUCLEOTIDE SEQUENCE [LARGE SCALE GENOMIC DNA]</scope>
    <source>
        <strain evidence="4 5">NBRC 13459</strain>
    </source>
</reference>
<dbReference type="InterPro" id="IPR001128">
    <property type="entry name" value="Cyt_P450"/>
</dbReference>
<dbReference type="GO" id="GO:0005506">
    <property type="term" value="F:iron ion binding"/>
    <property type="evidence" value="ECO:0007669"/>
    <property type="project" value="InterPro"/>
</dbReference>
<dbReference type="PROSITE" id="PS00086">
    <property type="entry name" value="CYTOCHROME_P450"/>
    <property type="match status" value="1"/>
</dbReference>
<dbReference type="EMBL" id="BJHW01000001">
    <property type="protein sequence ID" value="GDY51216.1"/>
    <property type="molecule type" value="Genomic_DNA"/>
</dbReference>
<evidence type="ECO:0000256" key="2">
    <source>
        <dbReference type="RuleBase" id="RU000461"/>
    </source>
</evidence>
<keyword evidence="2" id="KW-0349">Heme</keyword>
<dbReference type="Pfam" id="PF00067">
    <property type="entry name" value="p450"/>
    <property type="match status" value="1"/>
</dbReference>
<evidence type="ECO:0000313" key="5">
    <source>
        <dbReference type="Proteomes" id="UP000301309"/>
    </source>
</evidence>
<dbReference type="OrthoDB" id="4557982at2"/>
<dbReference type="AlphaFoldDB" id="A0A4D4KWG4"/>
<name>A0A4D4KWG4_STRVO</name>
<protein>
    <recommendedName>
        <fullName evidence="6">Cytochrome P450</fullName>
    </recommendedName>
</protein>
<comment type="similarity">
    <text evidence="1 2">Belongs to the cytochrome P450 family.</text>
</comment>
<dbReference type="Gene3D" id="1.10.630.10">
    <property type="entry name" value="Cytochrome P450"/>
    <property type="match status" value="1"/>
</dbReference>
<evidence type="ECO:0000313" key="4">
    <source>
        <dbReference type="EMBL" id="GDY51216.1"/>
    </source>
</evidence>
<accession>A0A4D4KWG4</accession>
<dbReference type="SUPFAM" id="SSF48264">
    <property type="entry name" value="Cytochrome P450"/>
    <property type="match status" value="1"/>
</dbReference>
<keyword evidence="2" id="KW-0408">Iron</keyword>
<keyword evidence="2" id="KW-0560">Oxidoreductase</keyword>